<comment type="similarity">
    <text evidence="14 17">Belongs to the ABC transporter superfamily. UvrA family.</text>
</comment>
<keyword evidence="8 17" id="KW-0863">Zinc-finger</keyword>
<feature type="zinc finger region" description="C4-type" evidence="17">
    <location>
        <begin position="739"/>
        <end position="765"/>
    </location>
</feature>
<accession>D7CPI3</accession>
<evidence type="ECO:0000256" key="9">
    <source>
        <dbReference type="ARBA" id="ARBA00022833"/>
    </source>
</evidence>
<dbReference type="Proteomes" id="UP000000378">
    <property type="component" value="Chromosome"/>
</dbReference>
<evidence type="ECO:0000256" key="17">
    <source>
        <dbReference type="HAMAP-Rule" id="MF_00205"/>
    </source>
</evidence>
<evidence type="ECO:0000256" key="5">
    <source>
        <dbReference type="ARBA" id="ARBA00022741"/>
    </source>
</evidence>
<dbReference type="Gene3D" id="1.10.8.280">
    <property type="entry name" value="ABC transporter ATPase domain-like"/>
    <property type="match status" value="1"/>
</dbReference>
<proteinExistence type="inferred from homology"/>
<evidence type="ECO:0000256" key="6">
    <source>
        <dbReference type="ARBA" id="ARBA00022763"/>
    </source>
</evidence>
<keyword evidence="9 17" id="KW-0862">Zinc</keyword>
<evidence type="ECO:0000256" key="1">
    <source>
        <dbReference type="ARBA" id="ARBA00004496"/>
    </source>
</evidence>
<dbReference type="Pfam" id="PF17755">
    <property type="entry name" value="UvrA_DNA-bind"/>
    <property type="match status" value="1"/>
</dbReference>
<dbReference type="InterPro" id="IPR003593">
    <property type="entry name" value="AAA+_ATPase"/>
</dbReference>
<feature type="domain" description="ABC transporter" evidence="18">
    <location>
        <begin position="596"/>
        <end position="936"/>
    </location>
</feature>
<reference evidence="20" key="1">
    <citation type="journal article" date="2010" name="Stand. Genomic Sci.">
        <title>Complete genome sequence of Syntrophothermus lipocalidus type strain (TGB-C1T).</title>
        <authorList>
            <consortium name="US DOE Joint Genome Institute (JGI-PGF)"/>
            <person name="Djao O."/>
            <person name="Zhang X."/>
            <person name="Lucas S."/>
            <person name="Lapidus A."/>
            <person name="Glavina Del Rio T."/>
            <person name="Nolan M."/>
            <person name="Tice H."/>
            <person name="Cheng J."/>
            <person name="Han C."/>
            <person name="Tapia R."/>
            <person name="Goodwin L."/>
            <person name="Pitluck S."/>
            <person name="Liolios K."/>
            <person name="Ivanova N."/>
            <person name="Mavromatis K."/>
            <person name="Mikhailova N."/>
            <person name="Ovchinnikova G."/>
            <person name="Pati A."/>
            <person name="Brambilla E."/>
            <person name="Chen A."/>
            <person name="Palaniappan K."/>
            <person name="Land M."/>
            <person name="Hauser L."/>
            <person name="Chang Y."/>
            <person name="Jeffries C."/>
            <person name="Rohde M."/>
            <person name="Sikorski J."/>
            <person name="Spring S."/>
            <person name="Goker M."/>
            <person name="Detter J."/>
            <person name="Woyke T."/>
            <person name="Bristow J."/>
            <person name="Eisen J."/>
            <person name="Markowitz V."/>
            <person name="Hugenholtz P."/>
            <person name="Kyrpides N."/>
            <person name="Klenk H."/>
        </authorList>
    </citation>
    <scope>NUCLEOTIDE SEQUENCE [LARGE SCALE GENOMIC DNA]</scope>
    <source>
        <strain evidence="20">DSM 12680 / TGB-C1</strain>
    </source>
</reference>
<dbReference type="GO" id="GO:0009381">
    <property type="term" value="F:excinuclease ABC activity"/>
    <property type="evidence" value="ECO:0007669"/>
    <property type="project" value="UniProtKB-UniRule"/>
</dbReference>
<dbReference type="GO" id="GO:0009432">
    <property type="term" value="P:SOS response"/>
    <property type="evidence" value="ECO:0007669"/>
    <property type="project" value="UniProtKB-UniRule"/>
</dbReference>
<dbReference type="Gene3D" id="3.40.50.300">
    <property type="entry name" value="P-loop containing nucleotide triphosphate hydrolases"/>
    <property type="match status" value="2"/>
</dbReference>
<dbReference type="PROSITE" id="PS00211">
    <property type="entry name" value="ABC_TRANSPORTER_1"/>
    <property type="match status" value="2"/>
</dbReference>
<dbReference type="FunFam" id="1.20.1580.10:FF:000002">
    <property type="entry name" value="UvrABC system protein A"/>
    <property type="match status" value="1"/>
</dbReference>
<evidence type="ECO:0000259" key="18">
    <source>
        <dbReference type="PROSITE" id="PS50893"/>
    </source>
</evidence>
<keyword evidence="7 17" id="KW-0228">DNA excision</keyword>
<dbReference type="GO" id="GO:0005524">
    <property type="term" value="F:ATP binding"/>
    <property type="evidence" value="ECO:0007669"/>
    <property type="project" value="UniProtKB-UniRule"/>
</dbReference>
<keyword evidence="5 17" id="KW-0547">Nucleotide-binding</keyword>
<evidence type="ECO:0000256" key="16">
    <source>
        <dbReference type="ARBA" id="ARBA00042156"/>
    </source>
</evidence>
<dbReference type="HAMAP" id="MF_00205">
    <property type="entry name" value="UvrA"/>
    <property type="match status" value="1"/>
</dbReference>
<dbReference type="PANTHER" id="PTHR43152">
    <property type="entry name" value="UVRABC SYSTEM PROTEIN A"/>
    <property type="match status" value="1"/>
</dbReference>
<keyword evidence="20" id="KW-1185">Reference proteome</keyword>
<dbReference type="InterPro" id="IPR013815">
    <property type="entry name" value="ATP_grasp_subdomain_1"/>
</dbReference>
<keyword evidence="6 17" id="KW-0227">DNA damage</keyword>
<dbReference type="KEGG" id="slp:Slip_1864"/>
<comment type="subunit">
    <text evidence="17">Forms a heterotetramer with UvrB during the search for lesions.</text>
</comment>
<dbReference type="InterPro" id="IPR003439">
    <property type="entry name" value="ABC_transporter-like_ATP-bd"/>
</dbReference>
<gene>
    <name evidence="17" type="primary">uvrA</name>
    <name evidence="19" type="ordered locus">Slip_1864</name>
</gene>
<dbReference type="GO" id="GO:0008270">
    <property type="term" value="F:zinc ion binding"/>
    <property type="evidence" value="ECO:0007669"/>
    <property type="project" value="UniProtKB-UniRule"/>
</dbReference>
<comment type="function">
    <text evidence="17">The UvrABC repair system catalyzes the recognition and processing of DNA lesions. UvrA is an ATPase and a DNA-binding protein. A damage recognition complex composed of 2 UvrA and 2 UvrB subunits scans DNA for abnormalities. When the presence of a lesion has been verified by UvrB, the UvrA molecules dissociate.</text>
</comment>
<evidence type="ECO:0000256" key="2">
    <source>
        <dbReference type="ARBA" id="ARBA00022490"/>
    </source>
</evidence>
<dbReference type="GO" id="GO:0009380">
    <property type="term" value="C:excinuclease repair complex"/>
    <property type="evidence" value="ECO:0007669"/>
    <property type="project" value="InterPro"/>
</dbReference>
<keyword evidence="17" id="KW-0742">SOS response</keyword>
<dbReference type="Gene3D" id="3.30.1490.20">
    <property type="entry name" value="ATP-grasp fold, A domain"/>
    <property type="match status" value="1"/>
</dbReference>
<evidence type="ECO:0000256" key="11">
    <source>
        <dbReference type="ARBA" id="ARBA00022881"/>
    </source>
</evidence>
<dbReference type="InterPro" id="IPR004602">
    <property type="entry name" value="UvrA"/>
</dbReference>
<dbReference type="SUPFAM" id="SSF52540">
    <property type="entry name" value="P-loop containing nucleoside triphosphate hydrolases"/>
    <property type="match status" value="2"/>
</dbReference>
<feature type="binding site" evidence="17">
    <location>
        <begin position="32"/>
        <end position="39"/>
    </location>
    <ligand>
        <name>ATP</name>
        <dbReference type="ChEBI" id="CHEBI:30616"/>
    </ligand>
</feature>
<dbReference type="InterPro" id="IPR041102">
    <property type="entry name" value="UvrA_inter"/>
</dbReference>
<dbReference type="AlphaFoldDB" id="D7CPI3"/>
<reference evidence="19 20" key="2">
    <citation type="journal article" date="2010" name="Stand. Genomic Sci.">
        <title>Complete genome sequence of Syntrophothermus lipocalidus type strain (TGB-C1).</title>
        <authorList>
            <person name="Djao O.D."/>
            <person name="Zhang X."/>
            <person name="Lucas S."/>
            <person name="Lapidus A."/>
            <person name="Del Rio T.G."/>
            <person name="Nolan M."/>
            <person name="Tice H."/>
            <person name="Cheng J.F."/>
            <person name="Han C."/>
            <person name="Tapia R."/>
            <person name="Goodwin L."/>
            <person name="Pitluck S."/>
            <person name="Liolios K."/>
            <person name="Ivanova N."/>
            <person name="Mavromatis K."/>
            <person name="Mikhailova N."/>
            <person name="Ovchinnikova G."/>
            <person name="Pati A."/>
            <person name="Brambilla E."/>
            <person name="Chen A."/>
            <person name="Palaniappan K."/>
            <person name="Land M."/>
            <person name="Hauser L."/>
            <person name="Chang Y.J."/>
            <person name="Jeffries C.D."/>
            <person name="Rohde M."/>
            <person name="Sikorski J."/>
            <person name="Spring S."/>
            <person name="Goker M."/>
            <person name="Detter J.C."/>
            <person name="Woyke T."/>
            <person name="Bristow J."/>
            <person name="Eisen J.A."/>
            <person name="Markowitz V."/>
            <person name="Hugenholtz P."/>
            <person name="Kyrpides N.C."/>
            <person name="Klenk H.P."/>
        </authorList>
    </citation>
    <scope>NUCLEOTIDE SEQUENCE [LARGE SCALE GENOMIC DNA]</scope>
    <source>
        <strain evidence="20">DSM 12680 / TGB-C1</strain>
    </source>
</reference>
<dbReference type="Gene3D" id="1.20.1580.10">
    <property type="entry name" value="ABC transporter ATPase like domain"/>
    <property type="match status" value="2"/>
</dbReference>
<dbReference type="STRING" id="643648.Slip_1864"/>
<dbReference type="eggNOG" id="COG0178">
    <property type="taxonomic scope" value="Bacteria"/>
</dbReference>
<dbReference type="InterPro" id="IPR041552">
    <property type="entry name" value="UvrA_DNA-bd"/>
</dbReference>
<feature type="binding site" evidence="17">
    <location>
        <begin position="640"/>
        <end position="647"/>
    </location>
    <ligand>
        <name>ATP</name>
        <dbReference type="ChEBI" id="CHEBI:30616"/>
    </ligand>
</feature>
<keyword evidence="12 17" id="KW-0238">DNA-binding</keyword>
<dbReference type="CDD" id="cd03270">
    <property type="entry name" value="ABC_UvrA_I"/>
    <property type="match status" value="1"/>
</dbReference>
<keyword evidence="4 17" id="KW-0677">Repeat</keyword>
<name>D7CPI3_SYNLT</name>
<comment type="subcellular location">
    <subcellularLocation>
        <location evidence="1 17">Cytoplasm</location>
    </subcellularLocation>
</comment>
<dbReference type="NCBIfam" id="NF001503">
    <property type="entry name" value="PRK00349.1"/>
    <property type="match status" value="1"/>
</dbReference>
<dbReference type="OrthoDB" id="9809851at2"/>
<protein>
    <recommendedName>
        <fullName evidence="15 17">UvrABC system protein A</fullName>
        <shortName evidence="17">UvrA protein</shortName>
    </recommendedName>
    <alternativeName>
        <fullName evidence="16 17">Excinuclease ABC subunit A</fullName>
    </alternativeName>
</protein>
<dbReference type="PANTHER" id="PTHR43152:SF3">
    <property type="entry name" value="UVRABC SYSTEM PROTEIN A"/>
    <property type="match status" value="1"/>
</dbReference>
<organism evidence="19 20">
    <name type="scientific">Syntrophothermus lipocalidus (strain DSM 12680 / TGB-C1)</name>
    <dbReference type="NCBI Taxonomy" id="643648"/>
    <lineage>
        <taxon>Bacteria</taxon>
        <taxon>Bacillati</taxon>
        <taxon>Bacillota</taxon>
        <taxon>Clostridia</taxon>
        <taxon>Eubacteriales</taxon>
        <taxon>Syntrophomonadaceae</taxon>
        <taxon>Syntrophothermus</taxon>
    </lineage>
</organism>
<evidence type="ECO:0000256" key="10">
    <source>
        <dbReference type="ARBA" id="ARBA00022840"/>
    </source>
</evidence>
<dbReference type="PROSITE" id="PS50893">
    <property type="entry name" value="ABC_TRANSPORTER_2"/>
    <property type="match status" value="1"/>
</dbReference>
<keyword evidence="13 17" id="KW-0234">DNA repair</keyword>
<evidence type="ECO:0000256" key="15">
    <source>
        <dbReference type="ARBA" id="ARBA00039316"/>
    </source>
</evidence>
<evidence type="ECO:0000256" key="7">
    <source>
        <dbReference type="ARBA" id="ARBA00022769"/>
    </source>
</evidence>
<dbReference type="NCBIfam" id="TIGR00630">
    <property type="entry name" value="uvra"/>
    <property type="match status" value="1"/>
</dbReference>
<dbReference type="CDD" id="cd03271">
    <property type="entry name" value="ABC_UvrA_II"/>
    <property type="match status" value="1"/>
</dbReference>
<dbReference type="GO" id="GO:0005737">
    <property type="term" value="C:cytoplasm"/>
    <property type="evidence" value="ECO:0007669"/>
    <property type="project" value="UniProtKB-SubCell"/>
</dbReference>
<evidence type="ECO:0000256" key="14">
    <source>
        <dbReference type="ARBA" id="ARBA00038000"/>
    </source>
</evidence>
<keyword evidence="11 17" id="KW-0267">Excision nuclease</keyword>
<dbReference type="EMBL" id="CP002048">
    <property type="protein sequence ID" value="ADI02618.1"/>
    <property type="molecule type" value="Genomic_DNA"/>
</dbReference>
<feature type="zinc finger region" description="C4-type" evidence="17">
    <location>
        <begin position="254"/>
        <end position="281"/>
    </location>
</feature>
<evidence type="ECO:0000256" key="8">
    <source>
        <dbReference type="ARBA" id="ARBA00022771"/>
    </source>
</evidence>
<keyword evidence="2 17" id="KW-0963">Cytoplasm</keyword>
<sequence length="943" mass="104730">MKNCIVVKGAREHNLKNIDVTIPRDKLVVFTGVSGSGKSSLAFDTIYAEGQRRYVESLSTYARQFLGQMEKPDVDYIEGLSPSISIDQKAASNNPRSTVGTVTEIYDYLRLLFARVGKPHCPHCHRPIQRQTVDQIVDAVLALPERTRIKVLAPVVKGKKGEHQKLLSDLFRNGFVRVIVDGIEYTSDEEIKPDKNRKHDIQAVIDRLVVKEGVRSRLAEAIELAFELANGTAVVQVLGDEGEEELWFSREFACPDCGFSLPEISPRFFSFNSPYGACLECDGLGFKQEIDPALVLDGEKRLLEGAVKPWGNNLWTYYNVVLRAVADKYRIPLDRPVKELSPEQVNLILYGNGPERIPVRYTNSYGETEVFRASFEGVINNLYRRYQETASDATREEIARYMTSSPCPRCGGTRLKEEVRWVLLGDKSIADVSSLSVAQAQEFFDGLRLSPREEHIARQVIKEIKGRLSFLVNVGLEYLTLDRAAGSLSGGEAQRIRLATQVGSGLVGVLYVLDEPSVGLHPRDNARLLATLENLRDLGNTVIVVEHDEDTIRAADWVVDIGPGAGIHGGRVVAEGAVAEIMENSDSVTGQYLAGVRRIEVPTRRRPGCGKFLTVKGARQHNLKNLDVSIPLGTFTCVTGVSGSGKSTLIEEILYRRLMQVLYRSREKPGEHDEILGTEHIDKVVNIDQSPIGRTPRSNPATYTGAFDGIRELFANTPEARMRGYKPGRFSFNVRGGRCEACSGDGIIKIEMHFLPDVYVPCEVCKGKRYNRETLEVKYRGKSIADVLNMTVDEAVEFFAHVPKVYRKLRVLSDVGLGYITLGQPAPTLSGGEAQRVKLATELSRRSTGKTVYILDEPTTGLHKEDVKHLLQVLNQLVDAGNTVIVIEHNLDVIKSADYIIDLGPEGGERGGEIVALGTPEEVARNPRSYTGQFLRRELRIEN</sequence>
<keyword evidence="3 17" id="KW-0479">Metal-binding</keyword>
<dbReference type="SMART" id="SM00382">
    <property type="entry name" value="AAA"/>
    <property type="match status" value="1"/>
</dbReference>
<keyword evidence="10 17" id="KW-0067">ATP-binding</keyword>
<dbReference type="InterPro" id="IPR017871">
    <property type="entry name" value="ABC_transporter-like_CS"/>
</dbReference>
<dbReference type="GO" id="GO:0006289">
    <property type="term" value="P:nucleotide-excision repair"/>
    <property type="evidence" value="ECO:0007669"/>
    <property type="project" value="UniProtKB-UniRule"/>
</dbReference>
<evidence type="ECO:0000256" key="4">
    <source>
        <dbReference type="ARBA" id="ARBA00022737"/>
    </source>
</evidence>
<dbReference type="InterPro" id="IPR027417">
    <property type="entry name" value="P-loop_NTPase"/>
</dbReference>
<dbReference type="GO" id="GO:0003677">
    <property type="term" value="F:DNA binding"/>
    <property type="evidence" value="ECO:0007669"/>
    <property type="project" value="UniProtKB-UniRule"/>
</dbReference>
<dbReference type="Pfam" id="PF17760">
    <property type="entry name" value="UvrA_inter"/>
    <property type="match status" value="1"/>
</dbReference>
<dbReference type="HOGENOM" id="CLU_001370_0_2_9"/>
<evidence type="ECO:0000256" key="12">
    <source>
        <dbReference type="ARBA" id="ARBA00023125"/>
    </source>
</evidence>
<dbReference type="GO" id="GO:0016887">
    <property type="term" value="F:ATP hydrolysis activity"/>
    <property type="evidence" value="ECO:0007669"/>
    <property type="project" value="InterPro"/>
</dbReference>
<evidence type="ECO:0000256" key="13">
    <source>
        <dbReference type="ARBA" id="ARBA00023204"/>
    </source>
</evidence>
<evidence type="ECO:0000313" key="19">
    <source>
        <dbReference type="EMBL" id="ADI02618.1"/>
    </source>
</evidence>
<evidence type="ECO:0000256" key="3">
    <source>
        <dbReference type="ARBA" id="ARBA00022723"/>
    </source>
</evidence>
<evidence type="ECO:0000313" key="20">
    <source>
        <dbReference type="Proteomes" id="UP000000378"/>
    </source>
</evidence>